<evidence type="ECO:0000313" key="1">
    <source>
        <dbReference type="EMBL" id="GJE55666.1"/>
    </source>
</evidence>
<reference evidence="1" key="1">
    <citation type="journal article" date="2021" name="Front. Microbiol.">
        <title>Comprehensive Comparative Genomics and Phenotyping of Methylobacterium Species.</title>
        <authorList>
            <person name="Alessa O."/>
            <person name="Ogura Y."/>
            <person name="Fujitani Y."/>
            <person name="Takami H."/>
            <person name="Hayashi T."/>
            <person name="Sahin N."/>
            <person name="Tani A."/>
        </authorList>
    </citation>
    <scope>NUCLEOTIDE SEQUENCE</scope>
    <source>
        <strain evidence="1">DSM 23674</strain>
    </source>
</reference>
<proteinExistence type="predicted"/>
<organism evidence="1 2">
    <name type="scientific">Methylobacterium thuringiense</name>
    <dbReference type="NCBI Taxonomy" id="1003091"/>
    <lineage>
        <taxon>Bacteria</taxon>
        <taxon>Pseudomonadati</taxon>
        <taxon>Pseudomonadota</taxon>
        <taxon>Alphaproteobacteria</taxon>
        <taxon>Hyphomicrobiales</taxon>
        <taxon>Methylobacteriaceae</taxon>
        <taxon>Methylobacterium</taxon>
    </lineage>
</organism>
<sequence>MHQTRTASAKSAAGKLADAIVEGLSRVLDALGPQQQLQPIPVRVRSGRVPGRR</sequence>
<name>A0ABQ4TK66_9HYPH</name>
<dbReference type="EMBL" id="BPRA01000009">
    <property type="protein sequence ID" value="GJE55666.1"/>
    <property type="molecule type" value="Genomic_DNA"/>
</dbReference>
<gene>
    <name evidence="1" type="ORF">EKPJFOCH_2161</name>
</gene>
<evidence type="ECO:0000313" key="2">
    <source>
        <dbReference type="Proteomes" id="UP001055101"/>
    </source>
</evidence>
<accession>A0ABQ4TK66</accession>
<dbReference type="Proteomes" id="UP001055101">
    <property type="component" value="Unassembled WGS sequence"/>
</dbReference>
<dbReference type="RefSeq" id="WP_187272551.1">
    <property type="nucleotide sequence ID" value="NZ_BPRA01000009.1"/>
</dbReference>
<keyword evidence="2" id="KW-1185">Reference proteome</keyword>
<protein>
    <submittedName>
        <fullName evidence="1">Uncharacterized protein</fullName>
    </submittedName>
</protein>
<reference evidence="1" key="2">
    <citation type="submission" date="2021-08" db="EMBL/GenBank/DDBJ databases">
        <authorList>
            <person name="Tani A."/>
            <person name="Ola A."/>
            <person name="Ogura Y."/>
            <person name="Katsura K."/>
            <person name="Hayashi T."/>
        </authorList>
    </citation>
    <scope>NUCLEOTIDE SEQUENCE</scope>
    <source>
        <strain evidence="1">DSM 23674</strain>
    </source>
</reference>
<comment type="caution">
    <text evidence="1">The sequence shown here is derived from an EMBL/GenBank/DDBJ whole genome shotgun (WGS) entry which is preliminary data.</text>
</comment>